<sequence length="373" mass="41339">MTKYNFLQSYTFQNGAQVKNRIVMSPMTEKLSFENGAVTTDEMRYYQRRSGGTGMVITGCANINDLGKGFEGELSASSEKMLSGLSSLASAISTKGTKAILQLSSAGRKSDSKILRGKQPISASDIPLENPNAETPRALTSTEVEQTVQDFAKATKLAIDAGFDGIEIQGGNTNLIQQFLSPASNDRTDKWGGTAEKRMNFGLAIVDVCVRVIEKYKRKPFILGYRFSVEEAHEVQGLRLAETFQMLTELAKRPLDYLHISLGNAWQSSQVELENQEPLFTRCRDILPTNIALIVVGNIQKPNEAEKVIQAGGNFVAMGKEFIKEPFWVEKVINDDENNIRYQLDPNELEELAIPQTLAEYLATDFSADFPLL</sequence>
<gene>
    <name evidence="5" type="ORF">K8V00_09310</name>
</gene>
<comment type="caution">
    <text evidence="5">The sequence shown here is derived from an EMBL/GenBank/DDBJ whole genome shotgun (WGS) entry which is preliminary data.</text>
</comment>
<dbReference type="Gene3D" id="3.20.20.70">
    <property type="entry name" value="Aldolase class I"/>
    <property type="match status" value="1"/>
</dbReference>
<evidence type="ECO:0000256" key="1">
    <source>
        <dbReference type="ARBA" id="ARBA00022630"/>
    </source>
</evidence>
<keyword evidence="2" id="KW-0560">Oxidoreductase</keyword>
<evidence type="ECO:0000256" key="2">
    <source>
        <dbReference type="ARBA" id="ARBA00023002"/>
    </source>
</evidence>
<feature type="domain" description="NADH:flavin oxidoreductase/NADH oxidase N-terminal" evidence="4">
    <location>
        <begin position="14"/>
        <end position="334"/>
    </location>
</feature>
<reference evidence="5" key="2">
    <citation type="submission" date="2021-09" db="EMBL/GenBank/DDBJ databases">
        <authorList>
            <person name="Gilroy R."/>
        </authorList>
    </citation>
    <scope>NUCLEOTIDE SEQUENCE</scope>
    <source>
        <strain evidence="5">CHK174-6876</strain>
    </source>
</reference>
<dbReference type="InterPro" id="IPR051799">
    <property type="entry name" value="NADH_flavin_oxidoreductase"/>
</dbReference>
<organism evidence="5 6">
    <name type="scientific">Ligilactobacillus acidipiscis</name>
    <dbReference type="NCBI Taxonomy" id="89059"/>
    <lineage>
        <taxon>Bacteria</taxon>
        <taxon>Bacillati</taxon>
        <taxon>Bacillota</taxon>
        <taxon>Bacilli</taxon>
        <taxon>Lactobacillales</taxon>
        <taxon>Lactobacillaceae</taxon>
        <taxon>Ligilactobacillus</taxon>
    </lineage>
</organism>
<dbReference type="InterPro" id="IPR013785">
    <property type="entry name" value="Aldolase_TIM"/>
</dbReference>
<dbReference type="PANTHER" id="PTHR43656:SF2">
    <property type="entry name" value="BINDING OXIDOREDUCTASE, PUTATIVE (AFU_ORTHOLOGUE AFUA_2G08260)-RELATED"/>
    <property type="match status" value="1"/>
</dbReference>
<dbReference type="EMBL" id="DYXG01000093">
    <property type="protein sequence ID" value="HJE97805.1"/>
    <property type="molecule type" value="Genomic_DNA"/>
</dbReference>
<dbReference type="PANTHER" id="PTHR43656">
    <property type="entry name" value="BINDING OXIDOREDUCTASE, PUTATIVE (AFU_ORTHOLOGUE AFUA_2G08260)-RELATED"/>
    <property type="match status" value="1"/>
</dbReference>
<evidence type="ECO:0000259" key="4">
    <source>
        <dbReference type="Pfam" id="PF00724"/>
    </source>
</evidence>
<proteinExistence type="predicted"/>
<evidence type="ECO:0000256" key="3">
    <source>
        <dbReference type="SAM" id="MobiDB-lite"/>
    </source>
</evidence>
<dbReference type="GO" id="GO:0016491">
    <property type="term" value="F:oxidoreductase activity"/>
    <property type="evidence" value="ECO:0007669"/>
    <property type="project" value="UniProtKB-KW"/>
</dbReference>
<dbReference type="InterPro" id="IPR001155">
    <property type="entry name" value="OxRdtase_FMN_N"/>
</dbReference>
<dbReference type="Proteomes" id="UP000707535">
    <property type="component" value="Unassembled WGS sequence"/>
</dbReference>
<dbReference type="SUPFAM" id="SSF51395">
    <property type="entry name" value="FMN-linked oxidoreductases"/>
    <property type="match status" value="1"/>
</dbReference>
<dbReference type="AlphaFoldDB" id="A0A921F9D7"/>
<keyword evidence="1" id="KW-0285">Flavoprotein</keyword>
<evidence type="ECO:0000313" key="5">
    <source>
        <dbReference type="EMBL" id="HJE97805.1"/>
    </source>
</evidence>
<evidence type="ECO:0000313" key="6">
    <source>
        <dbReference type="Proteomes" id="UP000707535"/>
    </source>
</evidence>
<protein>
    <submittedName>
        <fullName evidence="5">NADH-dependent flavin oxidoreductase</fullName>
    </submittedName>
</protein>
<feature type="region of interest" description="Disordered" evidence="3">
    <location>
        <begin position="111"/>
        <end position="133"/>
    </location>
</feature>
<reference evidence="5" key="1">
    <citation type="journal article" date="2021" name="PeerJ">
        <title>Extensive microbial diversity within the chicken gut microbiome revealed by metagenomics and culture.</title>
        <authorList>
            <person name="Gilroy R."/>
            <person name="Ravi A."/>
            <person name="Getino M."/>
            <person name="Pursley I."/>
            <person name="Horton D.L."/>
            <person name="Alikhan N.F."/>
            <person name="Baker D."/>
            <person name="Gharbi K."/>
            <person name="Hall N."/>
            <person name="Watson M."/>
            <person name="Adriaenssens E.M."/>
            <person name="Foster-Nyarko E."/>
            <person name="Jarju S."/>
            <person name="Secka A."/>
            <person name="Antonio M."/>
            <person name="Oren A."/>
            <person name="Chaudhuri R.R."/>
            <person name="La Ragione R."/>
            <person name="Hildebrand F."/>
            <person name="Pallen M.J."/>
        </authorList>
    </citation>
    <scope>NUCLEOTIDE SEQUENCE</scope>
    <source>
        <strain evidence="5">CHK174-6876</strain>
    </source>
</reference>
<dbReference type="CDD" id="cd04735">
    <property type="entry name" value="OYE_like_4_FMN"/>
    <property type="match status" value="1"/>
</dbReference>
<accession>A0A921F9D7</accession>
<dbReference type="GO" id="GO:0010181">
    <property type="term" value="F:FMN binding"/>
    <property type="evidence" value="ECO:0007669"/>
    <property type="project" value="InterPro"/>
</dbReference>
<dbReference type="Pfam" id="PF00724">
    <property type="entry name" value="Oxidored_FMN"/>
    <property type="match status" value="1"/>
</dbReference>
<name>A0A921F9D7_9LACO</name>